<feature type="compositionally biased region" description="Low complexity" evidence="1">
    <location>
        <begin position="177"/>
        <end position="186"/>
    </location>
</feature>
<dbReference type="Proteomes" id="UP000053776">
    <property type="component" value="Unassembled WGS sequence"/>
</dbReference>
<evidence type="ECO:0000256" key="1">
    <source>
        <dbReference type="SAM" id="MobiDB-lite"/>
    </source>
</evidence>
<evidence type="ECO:0000313" key="2">
    <source>
        <dbReference type="EMBL" id="KMZ95164.1"/>
    </source>
</evidence>
<sequence>MNKLCKRILKYLHHSKQWKENKNVYDECVLLNYWIYNELDTYFSKNPSYINIAFSGLQLIWEPLTENSKNSFFYKKCKPMFKQILDHQDWKQRKELYDYYVDYDTLFGTAWGFPDKCEEYYEKIQKMISVYKYFEGKCSPTGTYSCPDFFYKCRDKNIESQLEKLSCHARIKGRTVSNSEDSSSHQSSDRAERPLDPAPEADRQLGSGDNGIGTKVTNSVLGAAPVLLTATALYRYTPLGPWMRRLGGGRTNNMNAMDTFPPYTPETGDMFSEESANYISYQPM</sequence>
<feature type="region of interest" description="Disordered" evidence="1">
    <location>
        <begin position="176"/>
        <end position="211"/>
    </location>
</feature>
<accession>A0A0J9TIW9</accession>
<feature type="compositionally biased region" description="Basic and acidic residues" evidence="1">
    <location>
        <begin position="187"/>
        <end position="203"/>
    </location>
</feature>
<gene>
    <name evidence="2" type="ORF">PVMG_05082</name>
</gene>
<dbReference type="AlphaFoldDB" id="A0A0J9TIW9"/>
<evidence type="ECO:0000313" key="3">
    <source>
        <dbReference type="Proteomes" id="UP000053776"/>
    </source>
</evidence>
<dbReference type="EMBL" id="KQ234996">
    <property type="protein sequence ID" value="KMZ95164.1"/>
    <property type="molecule type" value="Genomic_DNA"/>
</dbReference>
<organism evidence="2 3">
    <name type="scientific">Plasmodium vivax Mauritania I</name>
    <dbReference type="NCBI Taxonomy" id="1035515"/>
    <lineage>
        <taxon>Eukaryota</taxon>
        <taxon>Sar</taxon>
        <taxon>Alveolata</taxon>
        <taxon>Apicomplexa</taxon>
        <taxon>Aconoidasida</taxon>
        <taxon>Haemosporida</taxon>
        <taxon>Plasmodiidae</taxon>
        <taxon>Plasmodium</taxon>
        <taxon>Plasmodium (Plasmodium)</taxon>
    </lineage>
</organism>
<evidence type="ECO:0008006" key="4">
    <source>
        <dbReference type="Google" id="ProtNLM"/>
    </source>
</evidence>
<protein>
    <recommendedName>
        <fullName evidence="4">VIR protein</fullName>
    </recommendedName>
</protein>
<proteinExistence type="predicted"/>
<dbReference type="Pfam" id="PF05795">
    <property type="entry name" value="Plasmodium_Vir"/>
    <property type="match status" value="2"/>
</dbReference>
<reference evidence="2 3" key="1">
    <citation type="submission" date="2011-08" db="EMBL/GenBank/DDBJ databases">
        <title>The Genome Sequence of Plasmodium vivax Mauritania I.</title>
        <authorList>
            <consortium name="The Broad Institute Genome Sequencing Platform"/>
            <consortium name="The Broad Institute Genome Sequencing Center for Infectious Disease"/>
            <person name="Neafsey D."/>
            <person name="Carlton J."/>
            <person name="Barnwell J."/>
            <person name="Collins W."/>
            <person name="Escalante A."/>
            <person name="Mullikin J."/>
            <person name="Saul A."/>
            <person name="Guigo R."/>
            <person name="Camara F."/>
            <person name="Young S.K."/>
            <person name="Zeng Q."/>
            <person name="Gargeya S."/>
            <person name="Fitzgerald M."/>
            <person name="Haas B."/>
            <person name="Abouelleil A."/>
            <person name="Alvarado L."/>
            <person name="Arachchi H.M."/>
            <person name="Berlin A."/>
            <person name="Brown A."/>
            <person name="Chapman S.B."/>
            <person name="Chen Z."/>
            <person name="Dunbar C."/>
            <person name="Freedman E."/>
            <person name="Gearin G."/>
            <person name="Gellesch M."/>
            <person name="Goldberg J."/>
            <person name="Griggs A."/>
            <person name="Gujja S."/>
            <person name="Heiman D."/>
            <person name="Howarth C."/>
            <person name="Larson L."/>
            <person name="Lui A."/>
            <person name="MacDonald P.J.P."/>
            <person name="Montmayeur A."/>
            <person name="Murphy C."/>
            <person name="Neiman D."/>
            <person name="Pearson M."/>
            <person name="Priest M."/>
            <person name="Roberts A."/>
            <person name="Saif S."/>
            <person name="Shea T."/>
            <person name="Shenoy N."/>
            <person name="Sisk P."/>
            <person name="Stolte C."/>
            <person name="Sykes S."/>
            <person name="Wortman J."/>
            <person name="Nusbaum C."/>
            <person name="Birren B."/>
        </authorList>
    </citation>
    <scope>NUCLEOTIDE SEQUENCE [LARGE SCALE GENOMIC DNA]</scope>
    <source>
        <strain evidence="2 3">Mauritania I</strain>
    </source>
</reference>
<dbReference type="InterPro" id="IPR008780">
    <property type="entry name" value="Plasmodium_Vir"/>
</dbReference>
<dbReference type="OrthoDB" id="388798at2759"/>
<name>A0A0J9TIW9_PLAVI</name>